<accession>A0A3C1KLE9</accession>
<dbReference type="PRINTS" id="PR00039">
    <property type="entry name" value="HTHLYSR"/>
</dbReference>
<dbReference type="PANTHER" id="PTHR30346">
    <property type="entry name" value="TRANSCRIPTIONAL DUAL REGULATOR HCAR-RELATED"/>
    <property type="match status" value="1"/>
</dbReference>
<evidence type="ECO:0000256" key="4">
    <source>
        <dbReference type="ARBA" id="ARBA00023163"/>
    </source>
</evidence>
<dbReference type="Gene3D" id="3.40.190.10">
    <property type="entry name" value="Periplasmic binding protein-like II"/>
    <property type="match status" value="2"/>
</dbReference>
<dbReference type="SUPFAM" id="SSF53850">
    <property type="entry name" value="Periplasmic binding protein-like II"/>
    <property type="match status" value="1"/>
</dbReference>
<name>A0A3C1KLE9_9GAMM</name>
<dbReference type="PROSITE" id="PS50931">
    <property type="entry name" value="HTH_LYSR"/>
    <property type="match status" value="1"/>
</dbReference>
<comment type="caution">
    <text evidence="6">The sequence shown here is derived from an EMBL/GenBank/DDBJ whole genome shotgun (WGS) entry which is preliminary data.</text>
</comment>
<organism evidence="6 7">
    <name type="scientific">Haliea salexigens</name>
    <dbReference type="NCBI Taxonomy" id="287487"/>
    <lineage>
        <taxon>Bacteria</taxon>
        <taxon>Pseudomonadati</taxon>
        <taxon>Pseudomonadota</taxon>
        <taxon>Gammaproteobacteria</taxon>
        <taxon>Cellvibrionales</taxon>
        <taxon>Halieaceae</taxon>
        <taxon>Haliea</taxon>
    </lineage>
</organism>
<keyword evidence="4" id="KW-0804">Transcription</keyword>
<reference evidence="6 7" key="1">
    <citation type="journal article" date="2018" name="Nat. Biotechnol.">
        <title>A standardized bacterial taxonomy based on genome phylogeny substantially revises the tree of life.</title>
        <authorList>
            <person name="Parks D.H."/>
            <person name="Chuvochina M."/>
            <person name="Waite D.W."/>
            <person name="Rinke C."/>
            <person name="Skarshewski A."/>
            <person name="Chaumeil P.A."/>
            <person name="Hugenholtz P."/>
        </authorList>
    </citation>
    <scope>NUCLEOTIDE SEQUENCE [LARGE SCALE GENOMIC DNA]</scope>
    <source>
        <strain evidence="6">UBA9158</strain>
    </source>
</reference>
<dbReference type="InterPro" id="IPR005119">
    <property type="entry name" value="LysR_subst-bd"/>
</dbReference>
<evidence type="ECO:0000313" key="7">
    <source>
        <dbReference type="Proteomes" id="UP000259273"/>
    </source>
</evidence>
<dbReference type="GO" id="GO:0003700">
    <property type="term" value="F:DNA-binding transcription factor activity"/>
    <property type="evidence" value="ECO:0007669"/>
    <property type="project" value="InterPro"/>
</dbReference>
<evidence type="ECO:0000256" key="3">
    <source>
        <dbReference type="ARBA" id="ARBA00023125"/>
    </source>
</evidence>
<dbReference type="InterPro" id="IPR000847">
    <property type="entry name" value="LysR_HTH_N"/>
</dbReference>
<proteinExistence type="inferred from homology"/>
<dbReference type="STRING" id="1121937.GCA_000423125_00216"/>
<dbReference type="RefSeq" id="WP_286981165.1">
    <property type="nucleotide sequence ID" value="NZ_JBLIAR010000022.1"/>
</dbReference>
<dbReference type="CDD" id="cd08411">
    <property type="entry name" value="PBP2_OxyR"/>
    <property type="match status" value="1"/>
</dbReference>
<protein>
    <submittedName>
        <fullName evidence="6">LysR family transcriptional regulator</fullName>
    </submittedName>
</protein>
<dbReference type="Proteomes" id="UP000259273">
    <property type="component" value="Unassembled WGS sequence"/>
</dbReference>
<dbReference type="InterPro" id="IPR036390">
    <property type="entry name" value="WH_DNA-bd_sf"/>
</dbReference>
<evidence type="ECO:0000256" key="1">
    <source>
        <dbReference type="ARBA" id="ARBA00009437"/>
    </source>
</evidence>
<dbReference type="Gene3D" id="1.10.10.10">
    <property type="entry name" value="Winged helix-like DNA-binding domain superfamily/Winged helix DNA-binding domain"/>
    <property type="match status" value="1"/>
</dbReference>
<evidence type="ECO:0000256" key="2">
    <source>
        <dbReference type="ARBA" id="ARBA00023015"/>
    </source>
</evidence>
<dbReference type="FunFam" id="1.10.10.10:FF:000001">
    <property type="entry name" value="LysR family transcriptional regulator"/>
    <property type="match status" value="1"/>
</dbReference>
<comment type="similarity">
    <text evidence="1">Belongs to the LysR transcriptional regulatory family.</text>
</comment>
<feature type="domain" description="HTH lysR-type" evidence="5">
    <location>
        <begin position="5"/>
        <end position="62"/>
    </location>
</feature>
<dbReference type="EMBL" id="DMND01000080">
    <property type="protein sequence ID" value="HAN27204.1"/>
    <property type="molecule type" value="Genomic_DNA"/>
</dbReference>
<dbReference type="PANTHER" id="PTHR30346:SF10">
    <property type="entry name" value="TRANSCRIPTIONAL REGULATOR OF OXIDATIVE STRESS OXYR"/>
    <property type="match status" value="1"/>
</dbReference>
<dbReference type="AlphaFoldDB" id="A0A3C1KLE9"/>
<gene>
    <name evidence="6" type="ORF">DCP75_05695</name>
</gene>
<keyword evidence="2" id="KW-0805">Transcription regulation</keyword>
<dbReference type="GO" id="GO:0003677">
    <property type="term" value="F:DNA binding"/>
    <property type="evidence" value="ECO:0007669"/>
    <property type="project" value="UniProtKB-KW"/>
</dbReference>
<dbReference type="SUPFAM" id="SSF46785">
    <property type="entry name" value="Winged helix' DNA-binding domain"/>
    <property type="match status" value="1"/>
</dbReference>
<evidence type="ECO:0000313" key="6">
    <source>
        <dbReference type="EMBL" id="HAN27204.1"/>
    </source>
</evidence>
<dbReference type="Pfam" id="PF03466">
    <property type="entry name" value="LysR_substrate"/>
    <property type="match status" value="1"/>
</dbReference>
<sequence>MSRQPTLKQLRYLCAVAEYAHFGQAAKACHVSQSTLSAGILELEDTLGVSLVERNNRQVLLTTLGEDVVRRSQDLLRDVEDLVTLCDAAAEPFSGKMRLGVIPTVAPFILPRLLNRLREQHPAFQLFIREDLSQHLVTALHHGELDVLLLALPFPAEGVETMPLFSDEFLLASPPGHVLAGQPVVRTAQLKGEGLLLLEDGHCLREHALEACKLRDSDVSVPYQATSLNTIVQMVANGIGITLLPRMALDAHILSGTNVCISEFSERNVARSIGLMWRRKTPRRAEFRLLGDFVSRCHAGP</sequence>
<dbReference type="GO" id="GO:0032993">
    <property type="term" value="C:protein-DNA complex"/>
    <property type="evidence" value="ECO:0007669"/>
    <property type="project" value="TreeGrafter"/>
</dbReference>
<dbReference type="Pfam" id="PF00126">
    <property type="entry name" value="HTH_1"/>
    <property type="match status" value="1"/>
</dbReference>
<evidence type="ECO:0000259" key="5">
    <source>
        <dbReference type="PROSITE" id="PS50931"/>
    </source>
</evidence>
<dbReference type="InterPro" id="IPR036388">
    <property type="entry name" value="WH-like_DNA-bd_sf"/>
</dbReference>
<keyword evidence="3" id="KW-0238">DNA-binding</keyword>